<accession>A0A1N6J7K7</accession>
<dbReference type="PANTHER" id="PTHR12526:SF600">
    <property type="entry name" value="GLYCOSYL TRANSFERASE GROUP 1"/>
    <property type="match status" value="1"/>
</dbReference>
<dbReference type="PANTHER" id="PTHR12526">
    <property type="entry name" value="GLYCOSYLTRANSFERASE"/>
    <property type="match status" value="1"/>
</dbReference>
<reference evidence="1 2" key="1">
    <citation type="submission" date="2016-12" db="EMBL/GenBank/DDBJ databases">
        <authorList>
            <person name="Song W.-J."/>
            <person name="Kurnit D.M."/>
        </authorList>
    </citation>
    <scope>NUCLEOTIDE SEQUENCE [LARGE SCALE GENOMIC DNA]</scope>
    <source>
        <strain evidence="1 2">ATCC 49181</strain>
    </source>
</reference>
<dbReference type="InterPro" id="IPR017521">
    <property type="entry name" value="Sugar_tfrase_PEP-CTERM_Stp1"/>
</dbReference>
<dbReference type="eggNOG" id="COG0438">
    <property type="taxonomic scope" value="Bacteria"/>
</dbReference>
<dbReference type="RefSeq" id="WP_028460753.1">
    <property type="nucleotide sequence ID" value="NZ_FSRO01000001.1"/>
</dbReference>
<dbReference type="GO" id="GO:0016757">
    <property type="term" value="F:glycosyltransferase activity"/>
    <property type="evidence" value="ECO:0007669"/>
    <property type="project" value="TreeGrafter"/>
</dbReference>
<keyword evidence="1" id="KW-0808">Transferase</keyword>
<evidence type="ECO:0000313" key="1">
    <source>
        <dbReference type="EMBL" id="SIO40223.1"/>
    </source>
</evidence>
<keyword evidence="2" id="KW-1185">Reference proteome</keyword>
<dbReference type="Pfam" id="PF13692">
    <property type="entry name" value="Glyco_trans_1_4"/>
    <property type="match status" value="1"/>
</dbReference>
<sequence length="404" mass="46211">MQELLYLTHRIPYPPNKGDKIRSYHVLQYLSQHYHVHLGTFIDDAEDWKHLDKIKDLCGETCFINLNPRIARIRSLSGLFTNSPLTLSYYGNKELRAWVNTQLETRSIDKIVIFSSAMAQYVRDAQSVLRIIDFVDIDSDKWKQYARTKSWPFNWIYQRESNVLLNYEKQITREFNSATFVSEREAALFKQLVPEIADKVSYFNNGVDTDYFSPQNKHPNPYLNDTRVLVFTGAMDYWANIDAVTWFAHHVFPVIYSRFPRIQFYIVGSRPTNQVKALAAIPGIIVTGSVVDVRPYLIHASLAVAPLRIARGVQNKVLEAMAMGKTVIASPQAMEGIHALPGRELYVAGDENEFIRQIMILLTGEIDAAMGCAARMRVLADYSWSKNLARIDELLVQSLEVPVA</sequence>
<name>A0A1N6J7K7_9PROT</name>
<dbReference type="NCBIfam" id="TIGR03087">
    <property type="entry name" value="stp1"/>
    <property type="match status" value="1"/>
</dbReference>
<organism evidence="1 2">
    <name type="scientific">Nitrosomonas cryotolerans ATCC 49181</name>
    <dbReference type="NCBI Taxonomy" id="1131553"/>
    <lineage>
        <taxon>Bacteria</taxon>
        <taxon>Pseudomonadati</taxon>
        <taxon>Pseudomonadota</taxon>
        <taxon>Betaproteobacteria</taxon>
        <taxon>Nitrosomonadales</taxon>
        <taxon>Nitrosomonadaceae</taxon>
        <taxon>Nitrosomonas</taxon>
    </lineage>
</organism>
<dbReference type="CDD" id="cd03801">
    <property type="entry name" value="GT4_PimA-like"/>
    <property type="match status" value="1"/>
</dbReference>
<dbReference type="AlphaFoldDB" id="A0A1N6J7K7"/>
<dbReference type="Gene3D" id="3.40.50.2000">
    <property type="entry name" value="Glycogen Phosphorylase B"/>
    <property type="match status" value="2"/>
</dbReference>
<evidence type="ECO:0000313" key="2">
    <source>
        <dbReference type="Proteomes" id="UP000185062"/>
    </source>
</evidence>
<dbReference type="EMBL" id="FSRO01000001">
    <property type="protein sequence ID" value="SIO40223.1"/>
    <property type="molecule type" value="Genomic_DNA"/>
</dbReference>
<proteinExistence type="predicted"/>
<gene>
    <name evidence="1" type="ORF">SAMN02743940_2369</name>
</gene>
<dbReference type="SUPFAM" id="SSF53756">
    <property type="entry name" value="UDP-Glycosyltransferase/glycogen phosphorylase"/>
    <property type="match status" value="1"/>
</dbReference>
<dbReference type="Proteomes" id="UP000185062">
    <property type="component" value="Unassembled WGS sequence"/>
</dbReference>
<protein>
    <submittedName>
        <fullName evidence="1">Sugar transferase, PEP-CTERM/EpsH1 system associated</fullName>
    </submittedName>
</protein>
<dbReference type="STRING" id="44575.SAMN05216419_100349"/>